<dbReference type="PANTHER" id="PTHR42839:SF2">
    <property type="entry name" value="ISOCHORISMATE SYNTHASE ENTC"/>
    <property type="match status" value="1"/>
</dbReference>
<dbReference type="GO" id="GO:0009697">
    <property type="term" value="P:salicylic acid biosynthetic process"/>
    <property type="evidence" value="ECO:0007669"/>
    <property type="project" value="TreeGrafter"/>
</dbReference>
<dbReference type="Gene3D" id="3.60.120.10">
    <property type="entry name" value="Anthranilate synthase"/>
    <property type="match status" value="1"/>
</dbReference>
<evidence type="ECO:0000313" key="8">
    <source>
        <dbReference type="EMBL" id="BAQ71635.1"/>
    </source>
</evidence>
<evidence type="ECO:0000313" key="9">
    <source>
        <dbReference type="Proteomes" id="UP000064912"/>
    </source>
</evidence>
<reference evidence="8 9" key="1">
    <citation type="submission" date="2015-02" db="EMBL/GenBank/DDBJ databases">
        <title>Genome sequene of Rhodovulum sulfidophilum DSM 2351.</title>
        <authorList>
            <person name="Nagao N."/>
        </authorList>
    </citation>
    <scope>NUCLEOTIDE SEQUENCE [LARGE SCALE GENOMIC DNA]</scope>
    <source>
        <strain evidence="8 9">DSM 2351</strain>
        <plasmid evidence="9">Plasmid Plasmid2 DNA</plasmid>
    </source>
</reference>
<geneLocation type="plasmid" evidence="9">
    <name>Plasmid2 DNA</name>
</geneLocation>
<keyword evidence="4" id="KW-0413">Isomerase</keyword>
<proteinExistence type="inferred from homology"/>
<organism evidence="8 9">
    <name type="scientific">Rhodovulum sulfidophilum</name>
    <name type="common">Rhodobacter sulfidophilus</name>
    <dbReference type="NCBI Taxonomy" id="35806"/>
    <lineage>
        <taxon>Bacteria</taxon>
        <taxon>Pseudomonadati</taxon>
        <taxon>Pseudomonadota</taxon>
        <taxon>Alphaproteobacteria</taxon>
        <taxon>Rhodobacterales</taxon>
        <taxon>Paracoccaceae</taxon>
        <taxon>Rhodovulum</taxon>
    </lineage>
</organism>
<dbReference type="EMBL" id="AP014802">
    <property type="protein sequence ID" value="BAQ71635.1"/>
    <property type="molecule type" value="Genomic_DNA"/>
</dbReference>
<feature type="domain" description="Chorismate-utilising enzyme C-terminal" evidence="7">
    <location>
        <begin position="124"/>
        <end position="388"/>
    </location>
</feature>
<evidence type="ECO:0000256" key="4">
    <source>
        <dbReference type="ARBA" id="ARBA00023235"/>
    </source>
</evidence>
<feature type="region of interest" description="Disordered" evidence="6">
    <location>
        <begin position="101"/>
        <end position="123"/>
    </location>
</feature>
<evidence type="ECO:0000259" key="7">
    <source>
        <dbReference type="Pfam" id="PF00425"/>
    </source>
</evidence>
<dbReference type="Pfam" id="PF00425">
    <property type="entry name" value="Chorismate_bind"/>
    <property type="match status" value="1"/>
</dbReference>
<comment type="catalytic activity">
    <reaction evidence="1">
        <text>chorismate = isochorismate</text>
        <dbReference type="Rhea" id="RHEA:18985"/>
        <dbReference type="ChEBI" id="CHEBI:29748"/>
        <dbReference type="ChEBI" id="CHEBI:29780"/>
        <dbReference type="EC" id="5.4.4.2"/>
    </reaction>
</comment>
<keyword evidence="8" id="KW-0614">Plasmid</keyword>
<dbReference type="PANTHER" id="PTHR42839">
    <property type="entry name" value="ISOCHORISMATE SYNTHASE ENTC"/>
    <property type="match status" value="1"/>
</dbReference>
<name>A0A0D6B9Y6_RHOSU</name>
<dbReference type="PATRIC" id="fig|35806.4.peg.4636"/>
<accession>A0A0D6B9Y6</accession>
<dbReference type="EC" id="5.4.4.2" evidence="3"/>
<evidence type="ECO:0000256" key="1">
    <source>
        <dbReference type="ARBA" id="ARBA00000799"/>
    </source>
</evidence>
<dbReference type="InterPro" id="IPR004561">
    <property type="entry name" value="IsoChor_synthase"/>
</dbReference>
<dbReference type="NCBIfam" id="TIGR00543">
    <property type="entry name" value="isochor_syn"/>
    <property type="match status" value="1"/>
</dbReference>
<comment type="similarity">
    <text evidence="2">Belongs to the isochorismate synthase family.</text>
</comment>
<evidence type="ECO:0000256" key="5">
    <source>
        <dbReference type="ARBA" id="ARBA00041564"/>
    </source>
</evidence>
<evidence type="ECO:0000256" key="6">
    <source>
        <dbReference type="SAM" id="MobiDB-lite"/>
    </source>
</evidence>
<dbReference type="Proteomes" id="UP000064912">
    <property type="component" value="Plasmid Plasmid2"/>
</dbReference>
<dbReference type="AlphaFoldDB" id="A0A0D6B9Y6"/>
<dbReference type="InterPro" id="IPR015890">
    <property type="entry name" value="Chorismate_C"/>
</dbReference>
<gene>
    <name evidence="8" type="ORF">NHU_04522</name>
</gene>
<protein>
    <recommendedName>
        <fullName evidence="3">isochorismate synthase</fullName>
        <ecNumber evidence="3">5.4.4.2</ecNumber>
    </recommendedName>
    <alternativeName>
        <fullName evidence="5">Isochorismate mutase</fullName>
    </alternativeName>
</protein>
<evidence type="ECO:0000256" key="2">
    <source>
        <dbReference type="ARBA" id="ARBA00005297"/>
    </source>
</evidence>
<dbReference type="SUPFAM" id="SSF56322">
    <property type="entry name" value="ADC synthase"/>
    <property type="match status" value="1"/>
</dbReference>
<sequence length="415" mass="44172">MTLPFLDATLTEVPSLPPDQPFSFRNARDQVRGQVCATGPVRPLDRAGADTLADRVAPFFGAARDADDDGALIGGALPFDKARPDCLWQVAGGHRAWPGATAGAPARPVPEQRPARPCPQPPANGYMDSVARALEIMRTERGLPDALTKVVLARSLLVEDRMAFALPGLMARLAEDPAVTVFQVALPQDADGSAPRQLVGATPELLLRKRGDSIVSHPLAGSARRLDDPEEDARNANALARSEKDRREHGLVVEYILDMLAPVCKRLGTPEGTALTTTRSMWHIGTRIEGRLKDPETPAILLAAALHPTPAVCGLPCDRAARLIRDLEPVARDFYAGAVGWCDRRGDGDWYVAIRCAELCGARARLFAGAGIVLGSDPRAEASETGAKFGAFLSALGLPPDAALSDPSLHNQPNG</sequence>
<dbReference type="KEGG" id="rsu:NHU_04522"/>
<dbReference type="InterPro" id="IPR005801">
    <property type="entry name" value="ADC_synthase"/>
</dbReference>
<evidence type="ECO:0000256" key="3">
    <source>
        <dbReference type="ARBA" id="ARBA00012824"/>
    </source>
</evidence>
<dbReference type="GO" id="GO:0008909">
    <property type="term" value="F:isochorismate synthase activity"/>
    <property type="evidence" value="ECO:0007669"/>
    <property type="project" value="UniProtKB-EC"/>
</dbReference>